<evidence type="ECO:0000313" key="5">
    <source>
        <dbReference type="Proteomes" id="UP000005756"/>
    </source>
</evidence>
<dbReference type="SUPFAM" id="SSF56601">
    <property type="entry name" value="beta-lactamase/transpeptidase-like"/>
    <property type="match status" value="1"/>
</dbReference>
<dbReference type="Proteomes" id="UP000005756">
    <property type="component" value="Unassembled WGS sequence"/>
</dbReference>
<dbReference type="InterPro" id="IPR012338">
    <property type="entry name" value="Beta-lactam/transpept-like"/>
</dbReference>
<evidence type="ECO:0000313" key="3">
    <source>
        <dbReference type="EMBL" id="EHJ94910.1"/>
    </source>
</evidence>
<dbReference type="STRING" id="1072583.KUC_1869"/>
<evidence type="ECO:0000313" key="6">
    <source>
        <dbReference type="Proteomes" id="UP000216538"/>
    </source>
</evidence>
<organism evidence="3 5">
    <name type="scientific">Vreelandella boliviensis LC1</name>
    <dbReference type="NCBI Taxonomy" id="1072583"/>
    <lineage>
        <taxon>Bacteria</taxon>
        <taxon>Pseudomonadati</taxon>
        <taxon>Pseudomonadota</taxon>
        <taxon>Gammaproteobacteria</taxon>
        <taxon>Oceanospirillales</taxon>
        <taxon>Halomonadaceae</taxon>
        <taxon>Vreelandella</taxon>
    </lineage>
</organism>
<reference evidence="4 6" key="2">
    <citation type="submission" date="2017-07" db="EMBL/GenBank/DDBJ databases">
        <title>Shotgun whole genome sequences of three halophilic bacterial isolates.</title>
        <authorList>
            <person name="Pozzo T."/>
            <person name="Higdon S.M."/>
            <person name="Quillaguaman J."/>
        </authorList>
    </citation>
    <scope>NUCLEOTIDE SEQUENCE [LARGE SCALE GENOMIC DNA]</scope>
    <source>
        <strain evidence="4 6">LC1</strain>
    </source>
</reference>
<dbReference type="InterPro" id="IPR050789">
    <property type="entry name" value="Diverse_Enzym_Activities"/>
</dbReference>
<accession>A0A265DV80</accession>
<dbReference type="GO" id="GO:0016787">
    <property type="term" value="F:hydrolase activity"/>
    <property type="evidence" value="ECO:0007669"/>
    <property type="project" value="UniProtKB-KW"/>
</dbReference>
<dbReference type="Gene3D" id="3.40.710.10">
    <property type="entry name" value="DD-peptidase/beta-lactamase superfamily"/>
    <property type="match status" value="1"/>
</dbReference>
<feature type="signal peptide" evidence="1">
    <location>
        <begin position="1"/>
        <end position="23"/>
    </location>
</feature>
<feature type="chain" id="PRO_5044571991" evidence="1">
    <location>
        <begin position="24"/>
        <end position="340"/>
    </location>
</feature>
<feature type="domain" description="Beta-lactamase-related" evidence="2">
    <location>
        <begin position="46"/>
        <end position="326"/>
    </location>
</feature>
<dbReference type="PANTHER" id="PTHR43283:SF7">
    <property type="entry name" value="BETA-LACTAMASE-RELATED DOMAIN-CONTAINING PROTEIN"/>
    <property type="match status" value="1"/>
</dbReference>
<dbReference type="EMBL" id="JH393257">
    <property type="protein sequence ID" value="EHJ94910.1"/>
    <property type="molecule type" value="Genomic_DNA"/>
</dbReference>
<dbReference type="EMBL" id="NPEY01000012">
    <property type="protein sequence ID" value="OZT73232.1"/>
    <property type="molecule type" value="Genomic_DNA"/>
</dbReference>
<evidence type="ECO:0000259" key="2">
    <source>
        <dbReference type="Pfam" id="PF00144"/>
    </source>
</evidence>
<keyword evidence="6" id="KW-1185">Reference proteome</keyword>
<dbReference type="OrthoDB" id="9814204at2"/>
<dbReference type="Proteomes" id="UP000216538">
    <property type="component" value="Unassembled WGS sequence"/>
</dbReference>
<keyword evidence="1" id="KW-0732">Signal</keyword>
<dbReference type="PANTHER" id="PTHR43283">
    <property type="entry name" value="BETA-LACTAMASE-RELATED"/>
    <property type="match status" value="1"/>
</dbReference>
<keyword evidence="4" id="KW-0378">Hydrolase</keyword>
<dbReference type="Pfam" id="PF00144">
    <property type="entry name" value="Beta-lactamase"/>
    <property type="match status" value="1"/>
</dbReference>
<dbReference type="RefSeq" id="WP_007112846.1">
    <property type="nucleotide sequence ID" value="NZ_JH393257.1"/>
</dbReference>
<evidence type="ECO:0000256" key="1">
    <source>
        <dbReference type="SAM" id="SignalP"/>
    </source>
</evidence>
<proteinExistence type="predicted"/>
<protein>
    <submittedName>
        <fullName evidence="4">6-aminohexanoate hydrolase</fullName>
    </submittedName>
</protein>
<dbReference type="InterPro" id="IPR001466">
    <property type="entry name" value="Beta-lactam-related"/>
</dbReference>
<reference evidence="3 5" key="1">
    <citation type="submission" date="2011-10" db="EMBL/GenBank/DDBJ databases">
        <authorList>
            <person name="Quillaguamn J."/>
            <person name="Guzmn D."/>
            <person name="Balderrama-Subieta A."/>
            <person name="Cardona-Ortuo C."/>
            <person name="Guevara-Martnez M."/>
            <person name="Callisaya-Quispe N."/>
        </authorList>
    </citation>
    <scope>NUCLEOTIDE SEQUENCE [LARGE SCALE GENOMIC DNA]</scope>
    <source>
        <strain evidence="3 5">LC1</strain>
    </source>
</reference>
<gene>
    <name evidence="4" type="ORF">CE457_14990</name>
    <name evidence="3" type="ORF">KUC_1869</name>
</gene>
<name>A0A265DV80_9GAMM</name>
<evidence type="ECO:0000313" key="4">
    <source>
        <dbReference type="EMBL" id="OZT73232.1"/>
    </source>
</evidence>
<dbReference type="AlphaFoldDB" id="A0A265DV80"/>
<sequence length="340" mass="36750">MRATALLVSFVVTSFFPTPYVAANEPSTNALQTLDQQTSQLNRVHSVVVAYDGEIIHELHQGGPGVASPANIKSLSKTVLAAITGAAIEAGIIESTDQPMVELFGEHLPSGIDPRVGEITVAHLLALQAGLERTSGSNYGAWVASANWVNDAMMRPFVDEPGGRMLYSTGTSHLLSAALTHASGETTHALAQRLLGDPLNITIRPWLRDPQGIYFGGNDMQLAPRALIEVGELYRNDGIVGNEAGDEQRVLPEGWVEQSWQPRGTSRWTGDGYGYGWFITQLAGEDIYYGRGYGGQALFVIPERKMTVVITSDPNPPSPGGQFQQRLNRLLEGLLAENNE</sequence>